<evidence type="ECO:0000313" key="3">
    <source>
        <dbReference type="Proteomes" id="UP000242381"/>
    </source>
</evidence>
<keyword evidence="1" id="KW-1133">Transmembrane helix</keyword>
<feature type="transmembrane region" description="Helical" evidence="1">
    <location>
        <begin position="87"/>
        <end position="108"/>
    </location>
</feature>
<keyword evidence="1" id="KW-0472">Membrane</keyword>
<sequence length="116" mass="13171">LIQKQRNYSFLSFYTCYISDSLNTRQPKQIRSSPPLDCLHLISSVIRFVVAAYFPFILEPKEPFPNAMIRFRGGKEGKPPGGKSTCLLLFGFWFLASTVLVLPHFLLLSKSLLTIS</sequence>
<dbReference type="Proteomes" id="UP000242381">
    <property type="component" value="Unassembled WGS sequence"/>
</dbReference>
<dbReference type="EMBL" id="KV921625">
    <property type="protein sequence ID" value="ORE12655.1"/>
    <property type="molecule type" value="Genomic_DNA"/>
</dbReference>
<dbReference type="AlphaFoldDB" id="A0A1X0RKV4"/>
<evidence type="ECO:0000313" key="2">
    <source>
        <dbReference type="EMBL" id="ORE12655.1"/>
    </source>
</evidence>
<protein>
    <submittedName>
        <fullName evidence="2">Uncharacterized protein</fullName>
    </submittedName>
</protein>
<name>A0A1X0RKV4_RHIZD</name>
<feature type="non-terminal residue" evidence="2">
    <location>
        <position position="1"/>
    </location>
</feature>
<keyword evidence="1" id="KW-0812">Transmembrane</keyword>
<organism evidence="2 3">
    <name type="scientific">Rhizopus microsporus</name>
    <dbReference type="NCBI Taxonomy" id="58291"/>
    <lineage>
        <taxon>Eukaryota</taxon>
        <taxon>Fungi</taxon>
        <taxon>Fungi incertae sedis</taxon>
        <taxon>Mucoromycota</taxon>
        <taxon>Mucoromycotina</taxon>
        <taxon>Mucoromycetes</taxon>
        <taxon>Mucorales</taxon>
        <taxon>Mucorineae</taxon>
        <taxon>Rhizopodaceae</taxon>
        <taxon>Rhizopus</taxon>
    </lineage>
</organism>
<evidence type="ECO:0000256" key="1">
    <source>
        <dbReference type="SAM" id="Phobius"/>
    </source>
</evidence>
<gene>
    <name evidence="2" type="ORF">BCV71DRAFT_280448</name>
</gene>
<accession>A0A1X0RKV4</accession>
<proteinExistence type="predicted"/>
<reference evidence="2 3" key="1">
    <citation type="journal article" date="2016" name="Proc. Natl. Acad. Sci. U.S.A.">
        <title>Lipid metabolic changes in an early divergent fungus govern the establishment of a mutualistic symbiosis with endobacteria.</title>
        <authorList>
            <person name="Lastovetsky O.A."/>
            <person name="Gaspar M.L."/>
            <person name="Mondo S.J."/>
            <person name="LaButti K.M."/>
            <person name="Sandor L."/>
            <person name="Grigoriev I.V."/>
            <person name="Henry S.A."/>
            <person name="Pawlowska T.E."/>
        </authorList>
    </citation>
    <scope>NUCLEOTIDE SEQUENCE [LARGE SCALE GENOMIC DNA]</scope>
    <source>
        <strain evidence="2 3">ATCC 11559</strain>
    </source>
</reference>